<protein>
    <submittedName>
        <fullName evidence="12">Cystinosin</fullName>
    </submittedName>
</protein>
<feature type="transmembrane region" description="Helical" evidence="11">
    <location>
        <begin position="123"/>
        <end position="144"/>
    </location>
</feature>
<dbReference type="InterPro" id="IPR005282">
    <property type="entry name" value="LC_transporter"/>
</dbReference>
<dbReference type="PANTHER" id="PTHR13131">
    <property type="entry name" value="CYSTINOSIN"/>
    <property type="match status" value="1"/>
</dbReference>
<dbReference type="FunFam" id="1.20.1280.290:FF:000016">
    <property type="entry name" value="Cystinosin homolog"/>
    <property type="match status" value="1"/>
</dbReference>
<evidence type="ECO:0000256" key="11">
    <source>
        <dbReference type="SAM" id="Phobius"/>
    </source>
</evidence>
<keyword evidence="8 11" id="KW-0472">Membrane</keyword>
<dbReference type="Gene3D" id="1.20.1280.290">
    <property type="match status" value="2"/>
</dbReference>
<feature type="transmembrane region" description="Helical" evidence="11">
    <location>
        <begin position="230"/>
        <end position="251"/>
    </location>
</feature>
<evidence type="ECO:0000313" key="12">
    <source>
        <dbReference type="EMBL" id="BAN20444.1"/>
    </source>
</evidence>
<evidence type="ECO:0000256" key="2">
    <source>
        <dbReference type="ARBA" id="ARBA00006855"/>
    </source>
</evidence>
<dbReference type="AlphaFoldDB" id="R4WD54"/>
<dbReference type="InterPro" id="IPR006603">
    <property type="entry name" value="PQ-loop_rpt"/>
</dbReference>
<sequence>MRRINFFFLCYIFIVSGAPLVVGNLITNTNDLEILIGSTEFVTVDFTSPVDTEVTLNFTSNRVVKASIAGDGKGPPWKVLLEATVPGHDVISFYTNPDVTDVSKAFVRVTVLISRGLDIFSQIVGWIYMVAWSLQLYPLIYGNWKRKSVVGLHFDYVFINLIGFSLYSVFNCALYWDPTVQSEYFEEHPKGLIPVLLNDLVFSVHSAIATSYIVFQLYIYERGGQSVSRITYCIIGIYFIVLIVSLALTLFSSVLNWLQFIMICSYIKLSTTLIKYLPQVYLNYKRKNTEGWSIENVMCDFVGGILSMLQMIVNAYNYDDWSSIFGDPTKFGLGLVSTLYDIVFFIQHFILYRGSTRKKVSPEK</sequence>
<evidence type="ECO:0000256" key="3">
    <source>
        <dbReference type="ARBA" id="ARBA00022448"/>
    </source>
</evidence>
<name>R4WD54_RIPPE</name>
<dbReference type="EMBL" id="AK417229">
    <property type="protein sequence ID" value="BAN20444.1"/>
    <property type="molecule type" value="mRNA"/>
</dbReference>
<dbReference type="GO" id="GO:0015184">
    <property type="term" value="F:L-cystine transmembrane transporter activity"/>
    <property type="evidence" value="ECO:0007669"/>
    <property type="project" value="TreeGrafter"/>
</dbReference>
<feature type="transmembrane region" description="Helical" evidence="11">
    <location>
        <begin position="156"/>
        <end position="176"/>
    </location>
</feature>
<evidence type="ECO:0000256" key="5">
    <source>
        <dbReference type="ARBA" id="ARBA00022737"/>
    </source>
</evidence>
<evidence type="ECO:0000256" key="8">
    <source>
        <dbReference type="ARBA" id="ARBA00023136"/>
    </source>
</evidence>
<dbReference type="Pfam" id="PF04193">
    <property type="entry name" value="PQ-loop"/>
    <property type="match status" value="2"/>
</dbReference>
<evidence type="ECO:0000256" key="9">
    <source>
        <dbReference type="ARBA" id="ARBA00023228"/>
    </source>
</evidence>
<dbReference type="GO" id="GO:0005765">
    <property type="term" value="C:lysosomal membrane"/>
    <property type="evidence" value="ECO:0007669"/>
    <property type="project" value="UniProtKB-SubCell"/>
</dbReference>
<organism evidence="12">
    <name type="scientific">Riptortus pedestris</name>
    <name type="common">Bean bug</name>
    <dbReference type="NCBI Taxonomy" id="329032"/>
    <lineage>
        <taxon>Eukaryota</taxon>
        <taxon>Metazoa</taxon>
        <taxon>Ecdysozoa</taxon>
        <taxon>Arthropoda</taxon>
        <taxon>Hexapoda</taxon>
        <taxon>Insecta</taxon>
        <taxon>Pterygota</taxon>
        <taxon>Neoptera</taxon>
        <taxon>Paraneoptera</taxon>
        <taxon>Hemiptera</taxon>
        <taxon>Heteroptera</taxon>
        <taxon>Panheteroptera</taxon>
        <taxon>Pentatomomorpha</taxon>
        <taxon>Coreoidea</taxon>
        <taxon>Alydidae</taxon>
        <taxon>Riptortus</taxon>
    </lineage>
</organism>
<evidence type="ECO:0000256" key="1">
    <source>
        <dbReference type="ARBA" id="ARBA00004155"/>
    </source>
</evidence>
<proteinExistence type="evidence at transcript level"/>
<feature type="transmembrane region" description="Helical" evidence="11">
    <location>
        <begin position="331"/>
        <end position="352"/>
    </location>
</feature>
<dbReference type="GO" id="GO:0015293">
    <property type="term" value="F:symporter activity"/>
    <property type="evidence" value="ECO:0007669"/>
    <property type="project" value="UniProtKB-KW"/>
</dbReference>
<dbReference type="SMART" id="SM00679">
    <property type="entry name" value="CTNS"/>
    <property type="match status" value="2"/>
</dbReference>
<keyword evidence="3" id="KW-0813">Transport</keyword>
<keyword evidence="9" id="KW-0458">Lysosome</keyword>
<accession>R4WD54</accession>
<evidence type="ECO:0000256" key="7">
    <source>
        <dbReference type="ARBA" id="ARBA00022989"/>
    </source>
</evidence>
<keyword evidence="5" id="KW-0677">Repeat</keyword>
<comment type="similarity">
    <text evidence="2">Belongs to the cystinosin family.</text>
</comment>
<feature type="transmembrane region" description="Helical" evidence="11">
    <location>
        <begin position="7"/>
        <end position="26"/>
    </location>
</feature>
<evidence type="ECO:0000256" key="4">
    <source>
        <dbReference type="ARBA" id="ARBA00022692"/>
    </source>
</evidence>
<keyword evidence="6" id="KW-0769">Symport</keyword>
<comment type="subcellular location">
    <subcellularLocation>
        <location evidence="1">Lysosome membrane</location>
        <topology evidence="1">Multi-pass membrane protein</topology>
    </subcellularLocation>
</comment>
<evidence type="ECO:0000256" key="6">
    <source>
        <dbReference type="ARBA" id="ARBA00022847"/>
    </source>
</evidence>
<dbReference type="PANTHER" id="PTHR13131:SF5">
    <property type="entry name" value="CYSTINOSIN"/>
    <property type="match status" value="1"/>
</dbReference>
<dbReference type="NCBIfam" id="TIGR00951">
    <property type="entry name" value="2A43"/>
    <property type="match status" value="1"/>
</dbReference>
<evidence type="ECO:0000256" key="10">
    <source>
        <dbReference type="ARBA" id="ARBA00048473"/>
    </source>
</evidence>
<feature type="transmembrane region" description="Helical" evidence="11">
    <location>
        <begin position="257"/>
        <end position="277"/>
    </location>
</feature>
<feature type="transmembrane region" description="Helical" evidence="11">
    <location>
        <begin position="196"/>
        <end position="218"/>
    </location>
</feature>
<keyword evidence="7 11" id="KW-1133">Transmembrane helix</keyword>
<keyword evidence="4 11" id="KW-0812">Transmembrane</keyword>
<reference evidence="12" key="1">
    <citation type="journal article" date="2013" name="PLoS ONE">
        <title>Gene expression in gut symbiotic organ of stinkbug affected by extracellular bacterial symbiont.</title>
        <authorList>
            <person name="Futahashi R."/>
            <person name="Tanaka K."/>
            <person name="Tanahashi M."/>
            <person name="Nikoh N."/>
            <person name="Kikuchi Y."/>
            <person name="Lee B.L."/>
            <person name="Fukatsu T."/>
        </authorList>
    </citation>
    <scope>NUCLEOTIDE SEQUENCE</scope>
    <source>
        <tissue evidence="12">Midgut</tissue>
    </source>
</reference>
<comment type="catalytic activity">
    <reaction evidence="10">
        <text>L-cystine(out) + H(+)(out) = L-cystine(in) + H(+)(in)</text>
        <dbReference type="Rhea" id="RHEA:66172"/>
        <dbReference type="ChEBI" id="CHEBI:15378"/>
        <dbReference type="ChEBI" id="CHEBI:35491"/>
    </reaction>
    <physiologicalReaction direction="left-to-right" evidence="10">
        <dbReference type="Rhea" id="RHEA:66173"/>
    </physiologicalReaction>
</comment>
<feature type="transmembrane region" description="Helical" evidence="11">
    <location>
        <begin position="297"/>
        <end position="316"/>
    </location>
</feature>